<name>A0ABT9YM19_9BACI</name>
<dbReference type="EMBL" id="JAUSUA010000007">
    <property type="protein sequence ID" value="MDQ0208907.1"/>
    <property type="molecule type" value="Genomic_DNA"/>
</dbReference>
<dbReference type="EC" id="2.10.1.1" evidence="4 9"/>
<keyword evidence="12" id="KW-1185">Reference proteome</keyword>
<dbReference type="InterPro" id="IPR038987">
    <property type="entry name" value="MoeA-like"/>
</dbReference>
<evidence type="ECO:0000256" key="2">
    <source>
        <dbReference type="ARBA" id="ARBA00005046"/>
    </source>
</evidence>
<dbReference type="InterPro" id="IPR005111">
    <property type="entry name" value="MoeA_C_domain_IV"/>
</dbReference>
<dbReference type="Gene3D" id="3.40.980.10">
    <property type="entry name" value="MoaB/Mog-like domain"/>
    <property type="match status" value="1"/>
</dbReference>
<dbReference type="InterPro" id="IPR036135">
    <property type="entry name" value="MoeA_linker/N_sf"/>
</dbReference>
<dbReference type="Proteomes" id="UP001225034">
    <property type="component" value="Unassembled WGS sequence"/>
</dbReference>
<dbReference type="InterPro" id="IPR001453">
    <property type="entry name" value="MoaB/Mog_dom"/>
</dbReference>
<keyword evidence="7 9" id="KW-0501">Molybdenum cofactor biosynthesis</keyword>
<dbReference type="PANTHER" id="PTHR10192">
    <property type="entry name" value="MOLYBDOPTERIN BIOSYNTHESIS PROTEIN"/>
    <property type="match status" value="1"/>
</dbReference>
<dbReference type="SUPFAM" id="SSF63867">
    <property type="entry name" value="MoeA C-terminal domain-like"/>
    <property type="match status" value="1"/>
</dbReference>
<keyword evidence="9" id="KW-0460">Magnesium</keyword>
<evidence type="ECO:0000256" key="3">
    <source>
        <dbReference type="ARBA" id="ARBA00010763"/>
    </source>
</evidence>
<dbReference type="SMART" id="SM00852">
    <property type="entry name" value="MoCF_biosynth"/>
    <property type="match status" value="1"/>
</dbReference>
<dbReference type="NCBIfam" id="NF045515">
    <property type="entry name" value="Glp_gephyrin"/>
    <property type="match status" value="1"/>
</dbReference>
<dbReference type="Pfam" id="PF03453">
    <property type="entry name" value="MoeA_N"/>
    <property type="match status" value="1"/>
</dbReference>
<evidence type="ECO:0000313" key="12">
    <source>
        <dbReference type="Proteomes" id="UP001225034"/>
    </source>
</evidence>
<dbReference type="Gene3D" id="3.90.105.10">
    <property type="entry name" value="Molybdopterin biosynthesis moea protein, domain 2"/>
    <property type="match status" value="1"/>
</dbReference>
<comment type="cofactor">
    <cofactor evidence="9">
        <name>Mg(2+)</name>
        <dbReference type="ChEBI" id="CHEBI:18420"/>
    </cofactor>
</comment>
<dbReference type="Gene3D" id="2.170.190.11">
    <property type="entry name" value="Molybdopterin biosynthesis moea protein, domain 3"/>
    <property type="match status" value="1"/>
</dbReference>
<dbReference type="Pfam" id="PF03454">
    <property type="entry name" value="MoeA_C"/>
    <property type="match status" value="1"/>
</dbReference>
<dbReference type="InterPro" id="IPR005110">
    <property type="entry name" value="MoeA_linker/N"/>
</dbReference>
<dbReference type="NCBIfam" id="TIGR00177">
    <property type="entry name" value="molyb_syn"/>
    <property type="match status" value="1"/>
</dbReference>
<evidence type="ECO:0000259" key="10">
    <source>
        <dbReference type="SMART" id="SM00852"/>
    </source>
</evidence>
<evidence type="ECO:0000256" key="4">
    <source>
        <dbReference type="ARBA" id="ARBA00013269"/>
    </source>
</evidence>
<dbReference type="InterPro" id="IPR036688">
    <property type="entry name" value="MoeA_C_domain_IV_sf"/>
</dbReference>
<evidence type="ECO:0000256" key="1">
    <source>
        <dbReference type="ARBA" id="ARBA00002901"/>
    </source>
</evidence>
<evidence type="ECO:0000313" key="11">
    <source>
        <dbReference type="EMBL" id="MDQ0208907.1"/>
    </source>
</evidence>
<dbReference type="Pfam" id="PF00994">
    <property type="entry name" value="MoCF_biosynth"/>
    <property type="match status" value="1"/>
</dbReference>
<evidence type="ECO:0000256" key="6">
    <source>
        <dbReference type="ARBA" id="ARBA00022505"/>
    </source>
</evidence>
<comment type="pathway">
    <text evidence="2 9">Cofactor biosynthesis; molybdopterin biosynthesis.</text>
</comment>
<keyword evidence="9 11" id="KW-0808">Transferase</keyword>
<reference evidence="11 12" key="1">
    <citation type="submission" date="2023-07" db="EMBL/GenBank/DDBJ databases">
        <title>Genomic Encyclopedia of Type Strains, Phase IV (KMG-IV): sequencing the most valuable type-strain genomes for metagenomic binning, comparative biology and taxonomic classification.</title>
        <authorList>
            <person name="Goeker M."/>
        </authorList>
    </citation>
    <scope>NUCLEOTIDE SEQUENCE [LARGE SCALE GENOMIC DNA]</scope>
    <source>
        <strain evidence="11 12">DSM 19154</strain>
    </source>
</reference>
<dbReference type="PANTHER" id="PTHR10192:SF5">
    <property type="entry name" value="GEPHYRIN"/>
    <property type="match status" value="1"/>
</dbReference>
<keyword evidence="9" id="KW-0479">Metal-binding</keyword>
<dbReference type="Gene3D" id="2.40.340.10">
    <property type="entry name" value="MoeA, C-terminal, domain IV"/>
    <property type="match status" value="1"/>
</dbReference>
<evidence type="ECO:0000256" key="9">
    <source>
        <dbReference type="RuleBase" id="RU365090"/>
    </source>
</evidence>
<accession>A0ABT9YM19</accession>
<dbReference type="InterPro" id="IPR036425">
    <property type="entry name" value="MoaB/Mog-like_dom_sf"/>
</dbReference>
<dbReference type="SUPFAM" id="SSF63882">
    <property type="entry name" value="MoeA N-terminal region -like"/>
    <property type="match status" value="1"/>
</dbReference>
<dbReference type="GO" id="GO:0061599">
    <property type="term" value="F:molybdopterin molybdotransferase activity"/>
    <property type="evidence" value="ECO:0007669"/>
    <property type="project" value="UniProtKB-EC"/>
</dbReference>
<sequence>MDGVKRVVEKRTPISVSEAVKKVIKIRLGQETELVHLHGAYRRTLAEDLIAKHSVPPFDRSPYDGFAIRSEDSSEASRDHPKTFRVIETIGAGSVCSQHVQPGEAVRIMTGAMLPIECDAIVMLELADAFSKDEIDYMTIKRAFPSGHNISYKGEDVGEGTVLIQKGTVINPGTSALLATFGYEYVKVAKKPTIGVYATGSELLDLGDSLEPGKIRNSNTHMLLAQIERAGAIPRYLGSLPDEFDRCYTKIKETAEQVDMLITTGGVSVGDFDLLPEVYAKLEADVLFNKIAMRPGSVTTVAVWQDTLLFGLSGNPSACYVGFEVFVRPVIGMSLFQEKPHLKKVKATLIESFPKANPFTRFVPSHVTYSNDRIQVSPSGFNKSSAVSSLAKTEAFMMLPGGTRGYESGDVVDVLLLETAEGSEWPWD</sequence>
<dbReference type="SUPFAM" id="SSF53218">
    <property type="entry name" value="Molybdenum cofactor biosynthesis proteins"/>
    <property type="match status" value="1"/>
</dbReference>
<comment type="caution">
    <text evidence="11">The sequence shown here is derived from an EMBL/GenBank/DDBJ whole genome shotgun (WGS) entry which is preliminary data.</text>
</comment>
<evidence type="ECO:0000256" key="5">
    <source>
        <dbReference type="ARBA" id="ARBA00021108"/>
    </source>
</evidence>
<evidence type="ECO:0000256" key="8">
    <source>
        <dbReference type="ARBA" id="ARBA00047317"/>
    </source>
</evidence>
<proteinExistence type="inferred from homology"/>
<comment type="similarity">
    <text evidence="3 9">Belongs to the MoeA family.</text>
</comment>
<organism evidence="11 12">
    <name type="scientific">Alkalicoccobacillus murimartini</name>
    <dbReference type="NCBI Taxonomy" id="171685"/>
    <lineage>
        <taxon>Bacteria</taxon>
        <taxon>Bacillati</taxon>
        <taxon>Bacillota</taxon>
        <taxon>Bacilli</taxon>
        <taxon>Bacillales</taxon>
        <taxon>Bacillaceae</taxon>
        <taxon>Alkalicoccobacillus</taxon>
    </lineage>
</organism>
<comment type="function">
    <text evidence="1 9">Catalyzes the insertion of molybdate into adenylated molybdopterin with the concomitant release of AMP.</text>
</comment>
<comment type="catalytic activity">
    <reaction evidence="8">
        <text>adenylyl-molybdopterin + molybdate = Mo-molybdopterin + AMP + H(+)</text>
        <dbReference type="Rhea" id="RHEA:35047"/>
        <dbReference type="ChEBI" id="CHEBI:15378"/>
        <dbReference type="ChEBI" id="CHEBI:36264"/>
        <dbReference type="ChEBI" id="CHEBI:62727"/>
        <dbReference type="ChEBI" id="CHEBI:71302"/>
        <dbReference type="ChEBI" id="CHEBI:456215"/>
        <dbReference type="EC" id="2.10.1.1"/>
    </reaction>
</comment>
<protein>
    <recommendedName>
        <fullName evidence="5 9">Molybdopterin molybdenumtransferase</fullName>
        <ecNumber evidence="4 9">2.10.1.1</ecNumber>
    </recommendedName>
</protein>
<dbReference type="CDD" id="cd00887">
    <property type="entry name" value="MoeA"/>
    <property type="match status" value="1"/>
</dbReference>
<feature type="domain" description="MoaB/Mog" evidence="10">
    <location>
        <begin position="195"/>
        <end position="333"/>
    </location>
</feature>
<keyword evidence="6 9" id="KW-0500">Molybdenum</keyword>
<evidence type="ECO:0000256" key="7">
    <source>
        <dbReference type="ARBA" id="ARBA00023150"/>
    </source>
</evidence>
<gene>
    <name evidence="11" type="ORF">J2S05_003731</name>
</gene>